<sequence>MGFDVVGVFSLLDGYGGVPEDEILRLRVDFGDGGGLFRGGEEAEAVGVAVSGEGGVLDEEGEVVGVGIGECELAGQQQRKKMNIVVMINKGKSFVGFEPISMDEVFRDLILLYLPMEQRKSCNSYQSRR</sequence>
<evidence type="ECO:0000313" key="1">
    <source>
        <dbReference type="EMBL" id="KAF2594673.1"/>
    </source>
</evidence>
<comment type="caution">
    <text evidence="1">The sequence shown here is derived from an EMBL/GenBank/DDBJ whole genome shotgun (WGS) entry which is preliminary data.</text>
</comment>
<name>A0A8S9KMX5_BRACR</name>
<dbReference type="EMBL" id="QGKY02000164">
    <property type="protein sequence ID" value="KAF2594673.1"/>
    <property type="molecule type" value="Genomic_DNA"/>
</dbReference>
<proteinExistence type="predicted"/>
<organism evidence="1">
    <name type="scientific">Brassica cretica</name>
    <name type="common">Mustard</name>
    <dbReference type="NCBI Taxonomy" id="69181"/>
    <lineage>
        <taxon>Eukaryota</taxon>
        <taxon>Viridiplantae</taxon>
        <taxon>Streptophyta</taxon>
        <taxon>Embryophyta</taxon>
        <taxon>Tracheophyta</taxon>
        <taxon>Spermatophyta</taxon>
        <taxon>Magnoliopsida</taxon>
        <taxon>eudicotyledons</taxon>
        <taxon>Gunneridae</taxon>
        <taxon>Pentapetalae</taxon>
        <taxon>rosids</taxon>
        <taxon>malvids</taxon>
        <taxon>Brassicales</taxon>
        <taxon>Brassicaceae</taxon>
        <taxon>Brassiceae</taxon>
        <taxon>Brassica</taxon>
    </lineage>
</organism>
<protein>
    <submittedName>
        <fullName evidence="1">Uncharacterized protein</fullName>
    </submittedName>
</protein>
<reference evidence="1" key="1">
    <citation type="submission" date="2019-12" db="EMBL/GenBank/DDBJ databases">
        <title>Genome sequencing and annotation of Brassica cretica.</title>
        <authorList>
            <person name="Studholme D.J."/>
            <person name="Sarris P.F."/>
        </authorList>
    </citation>
    <scope>NUCLEOTIDE SEQUENCE</scope>
    <source>
        <strain evidence="1">PFS-102/07</strain>
        <tissue evidence="1">Leaf</tissue>
    </source>
</reference>
<dbReference type="AlphaFoldDB" id="A0A8S9KMX5"/>
<accession>A0A8S9KMX5</accession>
<gene>
    <name evidence="1" type="ORF">F2Q70_00045441</name>
</gene>